<dbReference type="CDD" id="cd00446">
    <property type="entry name" value="GrpE"/>
    <property type="match status" value="1"/>
</dbReference>
<comment type="similarity">
    <text evidence="2 10">Belongs to the GrpE family.</text>
</comment>
<evidence type="ECO:0000256" key="5">
    <source>
        <dbReference type="ARBA" id="ARBA00023016"/>
    </source>
</evidence>
<dbReference type="AlphaFoldDB" id="A0A148KNX9"/>
<dbReference type="InterPro" id="IPR000740">
    <property type="entry name" value="GrpE"/>
</dbReference>
<evidence type="ECO:0000256" key="8">
    <source>
        <dbReference type="ARBA" id="ARBA00072274"/>
    </source>
</evidence>
<keyword evidence="5" id="KW-0346">Stress response</keyword>
<dbReference type="Pfam" id="PF01025">
    <property type="entry name" value="GrpE"/>
    <property type="match status" value="1"/>
</dbReference>
<gene>
    <name evidence="12" type="ORF">AX660_19115</name>
</gene>
<dbReference type="GO" id="GO:0051082">
    <property type="term" value="F:unfolded protein binding"/>
    <property type="evidence" value="ECO:0007669"/>
    <property type="project" value="TreeGrafter"/>
</dbReference>
<comment type="function">
    <text evidence="7">Participates actively in the response to hyperosmotic and heat shock by preventing the aggregation of stress-denatured proteins, in association with DnaK and GrpE. It is the nucleotide exchange factor for DnaK and may function as a thermosensor. Unfolded proteins bind initially to DnaJ; upon interaction with the DnaJ-bound protein, DnaK hydrolyzes its bound ATP, resulting in the formation of a stable complex. GrpE releases ADP from DnaK; ATP binding to DnaK triggers the release of the substrate protein, thus completing the reaction cycle. Several rounds of ATP-dependent interactions between DnaJ, DnaK and GrpE are required for fully efficient folding.</text>
</comment>
<evidence type="ECO:0000313" key="12">
    <source>
        <dbReference type="EMBL" id="KXI27991.1"/>
    </source>
</evidence>
<dbReference type="FunFam" id="2.30.22.10:FF:000001">
    <property type="entry name" value="Protein GrpE"/>
    <property type="match status" value="1"/>
</dbReference>
<dbReference type="PANTHER" id="PTHR21237:SF23">
    <property type="entry name" value="GRPE PROTEIN HOMOLOG, MITOCHONDRIAL"/>
    <property type="match status" value="1"/>
</dbReference>
<dbReference type="HAMAP" id="MF_01151">
    <property type="entry name" value="GrpE"/>
    <property type="match status" value="1"/>
</dbReference>
<evidence type="ECO:0000256" key="11">
    <source>
        <dbReference type="SAM" id="MobiDB-lite"/>
    </source>
</evidence>
<comment type="subcellular location">
    <subcellularLocation>
        <location evidence="1">Cytoplasm</location>
    </subcellularLocation>
</comment>
<feature type="compositionally biased region" description="Low complexity" evidence="11">
    <location>
        <begin position="11"/>
        <end position="21"/>
    </location>
</feature>
<dbReference type="GO" id="GO:0005829">
    <property type="term" value="C:cytosol"/>
    <property type="evidence" value="ECO:0007669"/>
    <property type="project" value="TreeGrafter"/>
</dbReference>
<dbReference type="PANTHER" id="PTHR21237">
    <property type="entry name" value="GRPE PROTEIN"/>
    <property type="match status" value="1"/>
</dbReference>
<dbReference type="Gene3D" id="3.90.20.20">
    <property type="match status" value="1"/>
</dbReference>
<evidence type="ECO:0000256" key="1">
    <source>
        <dbReference type="ARBA" id="ARBA00004496"/>
    </source>
</evidence>
<dbReference type="OrthoDB" id="9789811at2"/>
<reference evidence="13" key="1">
    <citation type="submission" date="2016-02" db="EMBL/GenBank/DDBJ databases">
        <authorList>
            <person name="Schultz-Johansen M."/>
            <person name="Glaring M.A."/>
            <person name="Bech P.K."/>
            <person name="Stougaard P."/>
        </authorList>
    </citation>
    <scope>NUCLEOTIDE SEQUENCE [LARGE SCALE GENOMIC DNA]</scope>
    <source>
        <strain evidence="13">S66</strain>
    </source>
</reference>
<feature type="region of interest" description="Disordered" evidence="11">
    <location>
        <begin position="1"/>
        <end position="36"/>
    </location>
</feature>
<dbReference type="GO" id="GO:0006457">
    <property type="term" value="P:protein folding"/>
    <property type="evidence" value="ECO:0007669"/>
    <property type="project" value="InterPro"/>
</dbReference>
<dbReference type="SUPFAM" id="SSF51064">
    <property type="entry name" value="Head domain of nucleotide exchange factor GrpE"/>
    <property type="match status" value="1"/>
</dbReference>
<comment type="subunit">
    <text evidence="3">Homodimer.</text>
</comment>
<keyword evidence="6" id="KW-0143">Chaperone</keyword>
<dbReference type="PRINTS" id="PR00773">
    <property type="entry name" value="GRPEPROTEIN"/>
</dbReference>
<dbReference type="SUPFAM" id="SSF58014">
    <property type="entry name" value="Coiled-coil domain of nucleotide exchange factor GrpE"/>
    <property type="match status" value="1"/>
</dbReference>
<dbReference type="GO" id="GO:0000774">
    <property type="term" value="F:adenyl-nucleotide exchange factor activity"/>
    <property type="evidence" value="ECO:0007669"/>
    <property type="project" value="InterPro"/>
</dbReference>
<dbReference type="NCBIfam" id="NF010737">
    <property type="entry name" value="PRK14139.1"/>
    <property type="match status" value="1"/>
</dbReference>
<evidence type="ECO:0000256" key="10">
    <source>
        <dbReference type="RuleBase" id="RU004478"/>
    </source>
</evidence>
<dbReference type="STRING" id="1799789.AX660_19115"/>
<sequence length="187" mass="20477">MSKPTPEQEQELVQAAQAESEAVIETEGELQSPEQQRIAELEAALAASEAKFAEQKDSVIRAIADADNVRKRAEGEIDKARKFALERFAGELLPVADNLERALQVADPANEAIKGVVEGVELTLKSFVNTIEKFGLKVIDPQGQPFNPDQHQAMGMQENAELPPNTVMAVMQKGYEINGRLLRPAMV</sequence>
<proteinExistence type="inferred from homology"/>
<dbReference type="NCBIfam" id="NF010738">
    <property type="entry name" value="PRK14140.1"/>
    <property type="match status" value="1"/>
</dbReference>
<protein>
    <recommendedName>
        <fullName evidence="8">Protein GrpE</fullName>
    </recommendedName>
    <alternativeName>
        <fullName evidence="9">HSP-70 cofactor</fullName>
    </alternativeName>
</protein>
<dbReference type="GO" id="GO:0051087">
    <property type="term" value="F:protein-folding chaperone binding"/>
    <property type="evidence" value="ECO:0007669"/>
    <property type="project" value="InterPro"/>
</dbReference>
<organism evidence="12 13">
    <name type="scientific">Paraglaciecola hydrolytica</name>
    <dbReference type="NCBI Taxonomy" id="1799789"/>
    <lineage>
        <taxon>Bacteria</taxon>
        <taxon>Pseudomonadati</taxon>
        <taxon>Pseudomonadota</taxon>
        <taxon>Gammaproteobacteria</taxon>
        <taxon>Alteromonadales</taxon>
        <taxon>Alteromonadaceae</taxon>
        <taxon>Paraglaciecola</taxon>
    </lineage>
</organism>
<evidence type="ECO:0000256" key="2">
    <source>
        <dbReference type="ARBA" id="ARBA00009054"/>
    </source>
</evidence>
<dbReference type="Gene3D" id="2.30.22.10">
    <property type="entry name" value="Head domain of nucleotide exchange factor GrpE"/>
    <property type="match status" value="1"/>
</dbReference>
<evidence type="ECO:0000256" key="3">
    <source>
        <dbReference type="ARBA" id="ARBA00011738"/>
    </source>
</evidence>
<dbReference type="EMBL" id="LSNE01000009">
    <property type="protein sequence ID" value="KXI27991.1"/>
    <property type="molecule type" value="Genomic_DNA"/>
</dbReference>
<keyword evidence="13" id="KW-1185">Reference proteome</keyword>
<accession>A0A148KNX9</accession>
<dbReference type="Proteomes" id="UP000070299">
    <property type="component" value="Unassembled WGS sequence"/>
</dbReference>
<evidence type="ECO:0000256" key="9">
    <source>
        <dbReference type="ARBA" id="ARBA00076414"/>
    </source>
</evidence>
<dbReference type="RefSeq" id="WP_068379933.1">
    <property type="nucleotide sequence ID" value="NZ_LSNE01000009.1"/>
</dbReference>
<dbReference type="GO" id="GO:0042803">
    <property type="term" value="F:protein homodimerization activity"/>
    <property type="evidence" value="ECO:0007669"/>
    <property type="project" value="InterPro"/>
</dbReference>
<keyword evidence="4" id="KW-0963">Cytoplasm</keyword>
<evidence type="ECO:0000256" key="4">
    <source>
        <dbReference type="ARBA" id="ARBA00022490"/>
    </source>
</evidence>
<dbReference type="InterPro" id="IPR013805">
    <property type="entry name" value="GrpE_CC"/>
</dbReference>
<dbReference type="NCBIfam" id="NF010748">
    <property type="entry name" value="PRK14150.1"/>
    <property type="match status" value="1"/>
</dbReference>
<feature type="non-terminal residue" evidence="12">
    <location>
        <position position="187"/>
    </location>
</feature>
<dbReference type="InterPro" id="IPR009012">
    <property type="entry name" value="GrpE_head"/>
</dbReference>
<evidence type="ECO:0000313" key="13">
    <source>
        <dbReference type="Proteomes" id="UP000070299"/>
    </source>
</evidence>
<evidence type="ECO:0000256" key="7">
    <source>
        <dbReference type="ARBA" id="ARBA00053401"/>
    </source>
</evidence>
<name>A0A148KNX9_9ALTE</name>
<comment type="caution">
    <text evidence="12">The sequence shown here is derived from an EMBL/GenBank/DDBJ whole genome shotgun (WGS) entry which is preliminary data.</text>
</comment>
<evidence type="ECO:0000256" key="6">
    <source>
        <dbReference type="ARBA" id="ARBA00023186"/>
    </source>
</evidence>